<dbReference type="AlphaFoldDB" id="A0A3B5Z3C1"/>
<dbReference type="Gramene" id="TraesCAD_scaffold_066819_01G000100.1">
    <property type="protein sequence ID" value="TraesCAD_scaffold_066819_01G000100.1"/>
    <property type="gene ID" value="TraesCAD_scaffold_066819_01G000100"/>
</dbReference>
<keyword evidence="4" id="KW-1185">Reference proteome</keyword>
<organism evidence="3">
    <name type="scientific">Triticum aestivum</name>
    <name type="common">Wheat</name>
    <dbReference type="NCBI Taxonomy" id="4565"/>
    <lineage>
        <taxon>Eukaryota</taxon>
        <taxon>Viridiplantae</taxon>
        <taxon>Streptophyta</taxon>
        <taxon>Embryophyta</taxon>
        <taxon>Tracheophyta</taxon>
        <taxon>Spermatophyta</taxon>
        <taxon>Magnoliopsida</taxon>
        <taxon>Liliopsida</taxon>
        <taxon>Poales</taxon>
        <taxon>Poaceae</taxon>
        <taxon>BOP clade</taxon>
        <taxon>Pooideae</taxon>
        <taxon>Triticodae</taxon>
        <taxon>Triticeae</taxon>
        <taxon>Triticinae</taxon>
        <taxon>Triticum</taxon>
    </lineage>
</organism>
<dbReference type="CDD" id="cd09917">
    <property type="entry name" value="F-box_SF"/>
    <property type="match status" value="2"/>
</dbReference>
<feature type="compositionally biased region" description="Polar residues" evidence="1">
    <location>
        <begin position="37"/>
        <end position="50"/>
    </location>
</feature>
<dbReference type="Gene3D" id="1.20.1280.50">
    <property type="match status" value="2"/>
</dbReference>
<dbReference type="EnsemblPlants" id="TraesCS1B02G400400.1">
    <property type="protein sequence ID" value="TraesCS1B02G400400.1"/>
    <property type="gene ID" value="TraesCS1B02G400400"/>
</dbReference>
<dbReference type="PROSITE" id="PS50181">
    <property type="entry name" value="FBOX"/>
    <property type="match status" value="2"/>
</dbReference>
<gene>
    <name evidence="3" type="primary">LOC123080955</name>
</gene>
<dbReference type="STRING" id="4565.A0A3B5Z3C1"/>
<feature type="compositionally biased region" description="Pro residues" evidence="1">
    <location>
        <begin position="1"/>
        <end position="10"/>
    </location>
</feature>
<dbReference type="Pfam" id="PF12937">
    <property type="entry name" value="F-box-like"/>
    <property type="match status" value="2"/>
</dbReference>
<dbReference type="InterPro" id="IPR005174">
    <property type="entry name" value="KIB1-4_b-propeller"/>
</dbReference>
<dbReference type="Proteomes" id="UP000019116">
    <property type="component" value="Chromosome 1B"/>
</dbReference>
<feature type="domain" description="F-box" evidence="2">
    <location>
        <begin position="493"/>
        <end position="528"/>
    </location>
</feature>
<protein>
    <recommendedName>
        <fullName evidence="2">F-box domain-containing protein</fullName>
    </recommendedName>
</protein>
<dbReference type="PaxDb" id="4565-Traes_1BL_A2C92E2AA.2"/>
<reference evidence="3" key="2">
    <citation type="submission" date="2018-10" db="UniProtKB">
        <authorList>
            <consortium name="EnsemblPlants"/>
        </authorList>
    </citation>
    <scope>IDENTIFICATION</scope>
</reference>
<dbReference type="PANTHER" id="PTHR44586:SF17">
    <property type="entry name" value="DUF295 DOMAIN-CONTAINING PROTEIN"/>
    <property type="match status" value="1"/>
</dbReference>
<dbReference type="Gramene" id="TraesNOR1B03G00379390.1">
    <property type="protein sequence ID" value="TraesNOR1B03G00379390.1"/>
    <property type="gene ID" value="TraesNOR1B03G00379390"/>
</dbReference>
<dbReference type="SUPFAM" id="SSF81383">
    <property type="entry name" value="F-box domain"/>
    <property type="match status" value="2"/>
</dbReference>
<dbReference type="Gramene" id="TraesCS1B03G1079700.1">
    <property type="protein sequence ID" value="TraesCS1B03G1079700.1.CDS"/>
    <property type="gene ID" value="TraesCS1B03G1079700"/>
</dbReference>
<reference evidence="3" key="1">
    <citation type="submission" date="2018-08" db="EMBL/GenBank/DDBJ databases">
        <authorList>
            <person name="Rossello M."/>
        </authorList>
    </citation>
    <scope>NUCLEOTIDE SEQUENCE [LARGE SCALE GENOMIC DNA]</scope>
    <source>
        <strain evidence="3">cv. Chinese Spring</strain>
    </source>
</reference>
<dbReference type="Gramene" id="TraesMAC1B03G00376450.1">
    <property type="protein sequence ID" value="TraesMAC1B03G00376450.1"/>
    <property type="gene ID" value="TraesMAC1B03G00376450"/>
</dbReference>
<dbReference type="OMA" id="KLPSNDH"/>
<feature type="region of interest" description="Disordered" evidence="1">
    <location>
        <begin position="1"/>
        <end position="71"/>
    </location>
</feature>
<name>A0A3B5Z3C1_WHEAT</name>
<accession>A0A3B5Z3C1</accession>
<proteinExistence type="predicted"/>
<dbReference type="Pfam" id="PF03478">
    <property type="entry name" value="Beta-prop_KIB1-4"/>
    <property type="match status" value="2"/>
</dbReference>
<evidence type="ECO:0000313" key="4">
    <source>
        <dbReference type="Proteomes" id="UP000019116"/>
    </source>
</evidence>
<dbReference type="SMART" id="SM00256">
    <property type="entry name" value="FBOX"/>
    <property type="match status" value="2"/>
</dbReference>
<evidence type="ECO:0000313" key="3">
    <source>
        <dbReference type="EnsemblPlants" id="TraesCS1B02G400400.1"/>
    </source>
</evidence>
<dbReference type="PANTHER" id="PTHR44586">
    <property type="entry name" value="F-BOX DOMAIN CONTAINING PROTEIN, EXPRESSED"/>
    <property type="match status" value="1"/>
</dbReference>
<evidence type="ECO:0000256" key="1">
    <source>
        <dbReference type="SAM" id="MobiDB-lite"/>
    </source>
</evidence>
<dbReference type="InterPro" id="IPR036047">
    <property type="entry name" value="F-box-like_dom_sf"/>
</dbReference>
<dbReference type="InterPro" id="IPR001810">
    <property type="entry name" value="F-box_dom"/>
</dbReference>
<sequence length="897" mass="100489">MVPASPPPPFAGQERGRIKSPTRGTPLVGCAGGARRQGSSSPRPSHTSRVGSLHSLKNAVRTETTAGTPPELPEELLMTVFGTLEIPDLVRAASVCTSWRSAYAALRSLGKHKQAQTPCLLYTSESAGDNVACLYSLVEKRAYRLNLPEPPLRHRFIIGSSLGFLVTVDDISEMHLLNPITGQQIALPSVTTMEYVKPIFDDSGAVHEYEYPSHFARRAFFTPSIIARCKLREQLQIKAFVFHDTSTGSYIVALIHEPYNHLSFARVLGDEKWTLLPPHHHYQDCTYKDGLLYAVDIKGEIHAFDLNGPAFTMKIIRGVDEDFYPDAIYIVEAPWGGLLLVSRFKEFEDPAEDGDPEIYVPHTTEIKLHTVDDGTERLVEIDCLPDHVLFLGHNDPLCLSAKDYPALNGNHAYFTDDDEYNKNRKSSPRDIGVIGLGNNREVDLVSPLLWSNWPSPVWLTPSLTVMKLPSNDRWLSGWDHVLSRPSPTEATVGTTLLELPEDIMMRVFASLEIPDLVRAGAVCTFWRSAYTALHKLGTHKQPQTPCLLYCSESSSENVACLYSLVEKRVYRLTLPEPPLHSRFLIGSSLGLLVTVDERSEMHLVNPFTGQQIALPSVTTMQHVKPICDDSGAVHKYAYSRHTANQVICPPKIIAPAALREVFHQKALLFYDTPTGSYIVVLIHMPFGQLSFARVGDDKWTWLPPHTNYFDCTYKDGLLYAVTLMGEIHTFDLSEPDVTMNIIIGVDDDDFEIQGAYILEAPWGGLLLIWRLKVYSGNPDDISSLTLHTKGIKIHEVDVAAKKLVEIDCLHGHVLFLGHNQSLCLSTKECPALKENRVYFTDDNEYITEHKDNRRDIGLLRLGNNSWESLVFPQLWSNWPAPVWITPNLTMMKLSLNK</sequence>
<feature type="domain" description="F-box" evidence="2">
    <location>
        <begin position="66"/>
        <end position="101"/>
    </location>
</feature>
<evidence type="ECO:0000259" key="2">
    <source>
        <dbReference type="PROSITE" id="PS50181"/>
    </source>
</evidence>
<dbReference type="Gramene" id="TraesCS1B02G400400.1">
    <property type="protein sequence ID" value="TraesCS1B02G400400.1"/>
    <property type="gene ID" value="TraesCS1B02G400400"/>
</dbReference>